<dbReference type="SUPFAM" id="SSF47336">
    <property type="entry name" value="ACP-like"/>
    <property type="match status" value="1"/>
</dbReference>
<proteinExistence type="predicted"/>
<dbReference type="PROSITE" id="PS00012">
    <property type="entry name" value="PHOSPHOPANTETHEINE"/>
    <property type="match status" value="1"/>
</dbReference>
<dbReference type="SUPFAM" id="SSF53335">
    <property type="entry name" value="S-adenosyl-L-methionine-dependent methyltransferases"/>
    <property type="match status" value="1"/>
</dbReference>
<dbReference type="InterPro" id="IPR020806">
    <property type="entry name" value="PKS_PP-bd"/>
</dbReference>
<evidence type="ECO:0000256" key="4">
    <source>
        <dbReference type="SAM" id="Coils"/>
    </source>
</evidence>
<dbReference type="InterPro" id="IPR001242">
    <property type="entry name" value="Condensation_dom"/>
</dbReference>
<reference evidence="6 7" key="1">
    <citation type="journal article" date="2012" name="PLoS Pathog.">
        <title>Diverse lifestyles and strategies of plant pathogenesis encoded in the genomes of eighteen Dothideomycetes fungi.</title>
        <authorList>
            <person name="Ohm R.A."/>
            <person name="Feau N."/>
            <person name="Henrissat B."/>
            <person name="Schoch C.L."/>
            <person name="Horwitz B.A."/>
            <person name="Barry K.W."/>
            <person name="Condon B.J."/>
            <person name="Copeland A.C."/>
            <person name="Dhillon B."/>
            <person name="Glaser F."/>
            <person name="Hesse C.N."/>
            <person name="Kosti I."/>
            <person name="LaButti K."/>
            <person name="Lindquist E.A."/>
            <person name="Lucas S."/>
            <person name="Salamov A.A."/>
            <person name="Bradshaw R.E."/>
            <person name="Ciuffetti L."/>
            <person name="Hamelin R.C."/>
            <person name="Kema G.H.J."/>
            <person name="Lawrence C."/>
            <person name="Scott J.A."/>
            <person name="Spatafora J.W."/>
            <person name="Turgeon B.G."/>
            <person name="de Wit P.J.G.M."/>
            <person name="Zhong S."/>
            <person name="Goodwin S.B."/>
            <person name="Grigoriev I.V."/>
        </authorList>
    </citation>
    <scope>NUCLEOTIDE SEQUENCE [LARGE SCALE GENOMIC DNA]</scope>
    <source>
        <strain evidence="7">28A</strain>
    </source>
</reference>
<feature type="domain" description="Carrier" evidence="5">
    <location>
        <begin position="629"/>
        <end position="705"/>
    </location>
</feature>
<evidence type="ECO:0000256" key="3">
    <source>
        <dbReference type="ARBA" id="ARBA00022598"/>
    </source>
</evidence>
<dbReference type="Pfam" id="PF00550">
    <property type="entry name" value="PP-binding"/>
    <property type="match status" value="1"/>
</dbReference>
<dbReference type="InterPro" id="IPR029063">
    <property type="entry name" value="SAM-dependent_MTases_sf"/>
</dbReference>
<dbReference type="GO" id="GO:0005737">
    <property type="term" value="C:cytoplasm"/>
    <property type="evidence" value="ECO:0007669"/>
    <property type="project" value="TreeGrafter"/>
</dbReference>
<dbReference type="PANTHER" id="PTHR45527">
    <property type="entry name" value="NONRIBOSOMAL PEPTIDE SYNTHETASE"/>
    <property type="match status" value="1"/>
</dbReference>
<dbReference type="eggNOG" id="KOG1178">
    <property type="taxonomic scope" value="Eukaryota"/>
</dbReference>
<dbReference type="Gene3D" id="3.40.50.980">
    <property type="match status" value="2"/>
</dbReference>
<feature type="non-terminal residue" evidence="6">
    <location>
        <position position="1"/>
    </location>
</feature>
<feature type="coiled-coil region" evidence="4">
    <location>
        <begin position="624"/>
        <end position="651"/>
    </location>
</feature>
<keyword evidence="3" id="KW-0436">Ligase</keyword>
<dbReference type="InterPro" id="IPR013217">
    <property type="entry name" value="Methyltransf_12"/>
</dbReference>
<dbReference type="PANTHER" id="PTHR45527:SF1">
    <property type="entry name" value="FATTY ACID SYNTHASE"/>
    <property type="match status" value="1"/>
</dbReference>
<reference evidence="6 7" key="2">
    <citation type="journal article" date="2013" name="PLoS Genet.">
        <title>Comparative genome structure, secondary metabolite, and effector coding capacity across Cochliobolus pathogens.</title>
        <authorList>
            <person name="Condon B.J."/>
            <person name="Leng Y."/>
            <person name="Wu D."/>
            <person name="Bushley K.E."/>
            <person name="Ohm R.A."/>
            <person name="Otillar R."/>
            <person name="Martin J."/>
            <person name="Schackwitz W."/>
            <person name="Grimwood J."/>
            <person name="MohdZainudin N."/>
            <person name="Xue C."/>
            <person name="Wang R."/>
            <person name="Manning V.A."/>
            <person name="Dhillon B."/>
            <person name="Tu Z.J."/>
            <person name="Steffenson B.J."/>
            <person name="Salamov A."/>
            <person name="Sun H."/>
            <person name="Lowry S."/>
            <person name="LaButti K."/>
            <person name="Han J."/>
            <person name="Copeland A."/>
            <person name="Lindquist E."/>
            <person name="Barry K."/>
            <person name="Schmutz J."/>
            <person name="Baker S.E."/>
            <person name="Ciuffetti L.M."/>
            <person name="Grigoriev I.V."/>
            <person name="Zhong S."/>
            <person name="Turgeon B.G."/>
        </authorList>
    </citation>
    <scope>NUCLEOTIDE SEQUENCE [LARGE SCALE GENOMIC DNA]</scope>
    <source>
        <strain evidence="7">28A</strain>
    </source>
</reference>
<name>R0KQ76_EXST2</name>
<dbReference type="InterPro" id="IPR036736">
    <property type="entry name" value="ACP-like_sf"/>
</dbReference>
<dbReference type="GO" id="GO:0043041">
    <property type="term" value="P:amino acid activation for nonribosomal peptide biosynthetic process"/>
    <property type="evidence" value="ECO:0007669"/>
    <property type="project" value="TreeGrafter"/>
</dbReference>
<dbReference type="InterPro" id="IPR009081">
    <property type="entry name" value="PP-bd_ACP"/>
</dbReference>
<dbReference type="GO" id="GO:0016874">
    <property type="term" value="F:ligase activity"/>
    <property type="evidence" value="ECO:0007669"/>
    <property type="project" value="UniProtKB-KW"/>
</dbReference>
<dbReference type="GO" id="GO:0031177">
    <property type="term" value="F:phosphopantetheine binding"/>
    <property type="evidence" value="ECO:0007669"/>
    <property type="project" value="InterPro"/>
</dbReference>
<feature type="non-terminal residue" evidence="6">
    <location>
        <position position="1263"/>
    </location>
</feature>
<keyword evidence="2" id="KW-0597">Phosphoprotein</keyword>
<protein>
    <recommendedName>
        <fullName evidence="5">Carrier domain-containing protein</fullName>
    </recommendedName>
</protein>
<dbReference type="InterPro" id="IPR045851">
    <property type="entry name" value="AMP-bd_C_sf"/>
</dbReference>
<dbReference type="Gene3D" id="3.30.559.30">
    <property type="entry name" value="Nonribosomal peptide synthetase, condensation domain"/>
    <property type="match status" value="1"/>
</dbReference>
<dbReference type="InterPro" id="IPR023213">
    <property type="entry name" value="CAT-like_dom_sf"/>
</dbReference>
<sequence>KTLRTGKIINGYGPTENTTFSTTFFLSKDEQYANGAPIGRALSNSGAYVMDLKQQLVPLGVVGELVVTGDGLARGYTDPERNINRFVTVEIGGETVKAYRTGDYVRYRPTDGQIEYFGRMDGQVKIRGHRIELGEIEHVFRSHKSVREAVAVVQQQHGVDEAARIAAFVTVYDGDGVVEEKPSDNDDAIDKAEMNEWLDETINTMLNGHQPGRVLEVGTGTGMILFNIVDGLESYVGLDPSQKAVEFVKHTARSTPTLADKVKVYKATAAEIDRLPPIDASLVVINSVVQYFPSLEYLFKTTQQLLELEGVSTLFFGDVRSYALHREFLATRALFMAGDSAAKADVRRMIDDMERVERELLVDPAFFTGLPDRLPHLVDHVEILPKKMKATNELSCYRYAAIVHVKPRNGQKQEQVIRQVGHDEWIDFTERKLDRQSLSTQLQSLSNFSTVAVSNIPYSKTIVSRCLVDSLDSEVAETSDSPNWLSSVYQQAQHCPSLSAIDLHELAEEANCRVEISWNRQHSQRGVLDAIFHRYQPCMGKNRIMFQFPTDHAERPLHSLSSTPLRQQVLQRTQQQLQEMLEAQLPAYMIPQTITFLDAMPTNQNGKVDRSALTQRTEIQTVEGQEFQRELTRAELKIQELMARVLRINSNRIGLDDSFFQLGGDSIAAMKLVATAREEDIRLTVAKIFQYPKLIQLAAVAQEYVHIPSDSIVPFSLLNPEVDAVQTHQEVAASCNVDRGFVEDIYPCSPLQEGLMLLTAKRPGDYIMQTVLELRPDVDEAAFRLAWEKTVESLQILRTRIVIHNTLGLLQVVIADKMKWAEADDLANYLAQDKLSSMQLGEPLARYAMVRDPRREKRWFVWTIHHAIYDGWALNHILSAVKTAYNGAEPEKQSGFNNFIKYLSQMDQDALAAYWQTTLSDCEANVFPPLLSGVQQPVADATAEYQCPPLPKRTSNTTISTLVRAAWAIVASGYTSSDDVVFGATVTGRNAPVAGIESLMGPVIATVPVRVRLQRDLTVLKFLETVQKQGTDMVPFEQTGLQRIARLGPDTERACSFQTLLIVQPAEDAFQTDATFGTWEFGSGLQDFTTYALMVQCKLAKEGVKITASFDARLIEQWQVEKMLAQLSFVMQQLARGDSSTRWNHSLPPTIERCVHDLYMDQVKSQPKADAICAWDGGMTYEELDERSSRLAHHLVGLGVRPESIVLLCFEKSKWVVVAMLAVLKAGGAFAPLEPNHPASRHQEIFEQTKARIVLTSAQYSNL</sequence>
<dbReference type="CDD" id="cd02440">
    <property type="entry name" value="AdoMet_MTases"/>
    <property type="match status" value="1"/>
</dbReference>
<evidence type="ECO:0000256" key="2">
    <source>
        <dbReference type="ARBA" id="ARBA00022553"/>
    </source>
</evidence>
<dbReference type="Gene3D" id="3.30.300.30">
    <property type="match status" value="2"/>
</dbReference>
<dbReference type="InterPro" id="IPR042099">
    <property type="entry name" value="ANL_N_sf"/>
</dbReference>
<dbReference type="GeneID" id="19405314"/>
<dbReference type="SUPFAM" id="SSF56801">
    <property type="entry name" value="Acetyl-CoA synthetase-like"/>
    <property type="match status" value="2"/>
</dbReference>
<dbReference type="OrthoDB" id="408177at2759"/>
<gene>
    <name evidence="6" type="ORF">SETTUDRAFT_65284</name>
</gene>
<dbReference type="EMBL" id="KB908482">
    <property type="protein sequence ID" value="EOA91164.1"/>
    <property type="molecule type" value="Genomic_DNA"/>
</dbReference>
<evidence type="ECO:0000313" key="6">
    <source>
        <dbReference type="EMBL" id="EOA91164.1"/>
    </source>
</evidence>
<accession>R0KQ76</accession>
<evidence type="ECO:0000313" key="7">
    <source>
        <dbReference type="Proteomes" id="UP000016935"/>
    </source>
</evidence>
<dbReference type="Gene3D" id="1.10.1200.10">
    <property type="entry name" value="ACP-like"/>
    <property type="match status" value="1"/>
</dbReference>
<dbReference type="FunFam" id="1.10.1200.10:FF:000005">
    <property type="entry name" value="Nonribosomal peptide synthetase 1"/>
    <property type="match status" value="1"/>
</dbReference>
<dbReference type="InterPro" id="IPR006162">
    <property type="entry name" value="Ppantetheine_attach_site"/>
</dbReference>
<dbReference type="Proteomes" id="UP000016935">
    <property type="component" value="Unassembled WGS sequence"/>
</dbReference>
<dbReference type="AlphaFoldDB" id="R0KQ76"/>
<dbReference type="RefSeq" id="XP_008021371.1">
    <property type="nucleotide sequence ID" value="XM_008023180.1"/>
</dbReference>
<dbReference type="GO" id="GO:0009403">
    <property type="term" value="P:toxin biosynthetic process"/>
    <property type="evidence" value="ECO:0007669"/>
    <property type="project" value="UniProtKB-ARBA"/>
</dbReference>
<dbReference type="SUPFAM" id="SSF52777">
    <property type="entry name" value="CoA-dependent acyltransferases"/>
    <property type="match status" value="2"/>
</dbReference>
<keyword evidence="7" id="KW-1185">Reference proteome</keyword>
<dbReference type="FunFam" id="3.30.559.30:FF:000003">
    <property type="entry name" value="Nonribosomal peptide synthase SidD"/>
    <property type="match status" value="1"/>
</dbReference>
<evidence type="ECO:0000256" key="1">
    <source>
        <dbReference type="ARBA" id="ARBA00022450"/>
    </source>
</evidence>
<dbReference type="Pfam" id="PF08242">
    <property type="entry name" value="Methyltransf_12"/>
    <property type="match status" value="1"/>
</dbReference>
<dbReference type="InterPro" id="IPR000873">
    <property type="entry name" value="AMP-dep_synth/lig_dom"/>
</dbReference>
<dbReference type="CDD" id="cd19545">
    <property type="entry name" value="FUM14_C_NRPS-like"/>
    <property type="match status" value="1"/>
</dbReference>
<dbReference type="SMART" id="SM00823">
    <property type="entry name" value="PKS_PP"/>
    <property type="match status" value="1"/>
</dbReference>
<dbReference type="Gene3D" id="3.40.50.150">
    <property type="entry name" value="Vaccinia Virus protein VP39"/>
    <property type="match status" value="1"/>
</dbReference>
<dbReference type="HOGENOM" id="CLU_245870_0_0_1"/>
<dbReference type="PROSITE" id="PS50075">
    <property type="entry name" value="CARRIER"/>
    <property type="match status" value="1"/>
</dbReference>
<keyword evidence="4" id="KW-0175">Coiled coil</keyword>
<dbReference type="Gene3D" id="3.30.559.10">
    <property type="entry name" value="Chloramphenicol acetyltransferase-like domain"/>
    <property type="match status" value="1"/>
</dbReference>
<evidence type="ECO:0000259" key="5">
    <source>
        <dbReference type="PROSITE" id="PS50075"/>
    </source>
</evidence>
<dbReference type="Pfam" id="PF00668">
    <property type="entry name" value="Condensation"/>
    <property type="match status" value="1"/>
</dbReference>
<dbReference type="Pfam" id="PF00501">
    <property type="entry name" value="AMP-binding"/>
    <property type="match status" value="2"/>
</dbReference>
<dbReference type="STRING" id="671987.R0KQ76"/>
<keyword evidence="1" id="KW-0596">Phosphopantetheine</keyword>
<dbReference type="Gene3D" id="3.40.50.12780">
    <property type="entry name" value="N-terminal domain of ligase-like"/>
    <property type="match status" value="1"/>
</dbReference>
<organism evidence="6 7">
    <name type="scientific">Exserohilum turcicum (strain 28A)</name>
    <name type="common">Northern leaf blight fungus</name>
    <name type="synonym">Setosphaeria turcica</name>
    <dbReference type="NCBI Taxonomy" id="671987"/>
    <lineage>
        <taxon>Eukaryota</taxon>
        <taxon>Fungi</taxon>
        <taxon>Dikarya</taxon>
        <taxon>Ascomycota</taxon>
        <taxon>Pezizomycotina</taxon>
        <taxon>Dothideomycetes</taxon>
        <taxon>Pleosporomycetidae</taxon>
        <taxon>Pleosporales</taxon>
        <taxon>Pleosporineae</taxon>
        <taxon>Pleosporaceae</taxon>
        <taxon>Exserohilum</taxon>
    </lineage>
</organism>